<accession>A0A6J5NMP3</accession>
<proteinExistence type="predicted"/>
<protein>
    <submittedName>
        <fullName evidence="1">Uncharacterized protein</fullName>
    </submittedName>
</protein>
<evidence type="ECO:0000313" key="1">
    <source>
        <dbReference type="EMBL" id="CAB4158986.1"/>
    </source>
</evidence>
<reference evidence="1" key="1">
    <citation type="submission" date="2020-04" db="EMBL/GenBank/DDBJ databases">
        <authorList>
            <person name="Chiriac C."/>
            <person name="Salcher M."/>
            <person name="Ghai R."/>
            <person name="Kavagutti S V."/>
        </authorList>
    </citation>
    <scope>NUCLEOTIDE SEQUENCE</scope>
</reference>
<gene>
    <name evidence="1" type="ORF">UFOVP698_47</name>
</gene>
<dbReference type="EMBL" id="LR796678">
    <property type="protein sequence ID" value="CAB4158986.1"/>
    <property type="molecule type" value="Genomic_DNA"/>
</dbReference>
<organism evidence="1">
    <name type="scientific">uncultured Caudovirales phage</name>
    <dbReference type="NCBI Taxonomy" id="2100421"/>
    <lineage>
        <taxon>Viruses</taxon>
        <taxon>Duplodnaviria</taxon>
        <taxon>Heunggongvirae</taxon>
        <taxon>Uroviricota</taxon>
        <taxon>Caudoviricetes</taxon>
        <taxon>Peduoviridae</taxon>
        <taxon>Maltschvirus</taxon>
        <taxon>Maltschvirus maltsch</taxon>
    </lineage>
</organism>
<sequence>MPIPVTSATNPGRSWYRLSIHFDAEAMEALVKLVDRLSESYGTKVSLSQAIRTAVIDTERETRTNEENFQ</sequence>
<name>A0A6J5NMP3_9CAUD</name>